<feature type="transmembrane region" description="Helical" evidence="6">
    <location>
        <begin position="500"/>
        <end position="519"/>
    </location>
</feature>
<proteinExistence type="predicted"/>
<feature type="transmembrane region" description="Helical" evidence="6">
    <location>
        <begin position="540"/>
        <end position="561"/>
    </location>
</feature>
<evidence type="ECO:0000256" key="6">
    <source>
        <dbReference type="SAM" id="Phobius"/>
    </source>
</evidence>
<evidence type="ECO:0000256" key="5">
    <source>
        <dbReference type="ARBA" id="ARBA00023136"/>
    </source>
</evidence>
<feature type="transmembrane region" description="Helical" evidence="6">
    <location>
        <begin position="763"/>
        <end position="783"/>
    </location>
</feature>
<comment type="subcellular location">
    <subcellularLocation>
        <location evidence="1">Cell membrane</location>
        <topology evidence="1">Multi-pass membrane protein</topology>
    </subcellularLocation>
</comment>
<keyword evidence="3 6" id="KW-0812">Transmembrane</keyword>
<feature type="transmembrane region" description="Helical" evidence="6">
    <location>
        <begin position="712"/>
        <end position="730"/>
    </location>
</feature>
<keyword evidence="4 6" id="KW-1133">Transmembrane helix</keyword>
<gene>
    <name evidence="9" type="ORF">EM848_07100</name>
    <name evidence="8" type="ORF">EMO90_09040</name>
</gene>
<dbReference type="OrthoDB" id="2365435at2"/>
<feature type="transmembrane region" description="Helical" evidence="6">
    <location>
        <begin position="364"/>
        <end position="383"/>
    </location>
</feature>
<dbReference type="AlphaFoldDB" id="A0A5J5E197"/>
<keyword evidence="5 6" id="KW-0472">Membrane</keyword>
<dbReference type="SUPFAM" id="SSF82866">
    <property type="entry name" value="Multidrug efflux transporter AcrB transmembrane domain"/>
    <property type="match status" value="2"/>
</dbReference>
<feature type="domain" description="Membrane transport protein MMPL" evidence="7">
    <location>
        <begin position="231"/>
        <end position="517"/>
    </location>
</feature>
<name>A0A5J5E197_9BIFI</name>
<feature type="transmembrane region" description="Helical" evidence="6">
    <location>
        <begin position="737"/>
        <end position="757"/>
    </location>
</feature>
<evidence type="ECO:0000256" key="1">
    <source>
        <dbReference type="ARBA" id="ARBA00004651"/>
    </source>
</evidence>
<dbReference type="Proteomes" id="UP000374630">
    <property type="component" value="Unassembled WGS sequence"/>
</dbReference>
<dbReference type="PANTHER" id="PTHR33406:SF13">
    <property type="entry name" value="MEMBRANE PROTEIN YDFJ"/>
    <property type="match status" value="1"/>
</dbReference>
<evidence type="ECO:0000256" key="4">
    <source>
        <dbReference type="ARBA" id="ARBA00022989"/>
    </source>
</evidence>
<evidence type="ECO:0000313" key="8">
    <source>
        <dbReference type="EMBL" id="KAA8818803.1"/>
    </source>
</evidence>
<dbReference type="GO" id="GO:0005886">
    <property type="term" value="C:plasma membrane"/>
    <property type="evidence" value="ECO:0007669"/>
    <property type="project" value="UniProtKB-SubCell"/>
</dbReference>
<feature type="transmembrane region" description="Helical" evidence="6">
    <location>
        <begin position="203"/>
        <end position="222"/>
    </location>
</feature>
<evidence type="ECO:0000313" key="9">
    <source>
        <dbReference type="EMBL" id="KAA8822937.1"/>
    </source>
</evidence>
<evidence type="ECO:0000256" key="2">
    <source>
        <dbReference type="ARBA" id="ARBA00022475"/>
    </source>
</evidence>
<accession>A0A5J5E197</accession>
<dbReference type="Gene3D" id="1.20.1640.10">
    <property type="entry name" value="Multidrug efflux transporter AcrB transmembrane domain"/>
    <property type="match status" value="2"/>
</dbReference>
<dbReference type="EMBL" id="RZNZ01000013">
    <property type="protein sequence ID" value="KAA8818803.1"/>
    <property type="molecule type" value="Genomic_DNA"/>
</dbReference>
<feature type="domain" description="Membrane transport protein MMPL" evidence="7">
    <location>
        <begin position="609"/>
        <end position="860"/>
    </location>
</feature>
<dbReference type="PANTHER" id="PTHR33406">
    <property type="entry name" value="MEMBRANE PROTEIN MJ1562-RELATED"/>
    <property type="match status" value="1"/>
</dbReference>
<evidence type="ECO:0000256" key="3">
    <source>
        <dbReference type="ARBA" id="ARBA00022692"/>
    </source>
</evidence>
<dbReference type="EMBL" id="RZOA01000013">
    <property type="protein sequence ID" value="KAA8822937.1"/>
    <property type="molecule type" value="Genomic_DNA"/>
</dbReference>
<feature type="transmembrane region" description="Helical" evidence="6">
    <location>
        <begin position="804"/>
        <end position="829"/>
    </location>
</feature>
<reference evidence="10 11" key="1">
    <citation type="journal article" date="2019" name="Syst. Appl. Microbiol.">
        <title>Characterization of Bifidobacterium species in feaces of the Egyptian fruit bat: Description of B. vespertilionis sp. nov. and B. rousetti sp. nov.</title>
        <authorList>
            <person name="Modesto M."/>
            <person name="Satti M."/>
            <person name="Watanabe K."/>
            <person name="Puglisi E."/>
            <person name="Morelli L."/>
            <person name="Huang C.-H."/>
            <person name="Liou J.-S."/>
            <person name="Miyashita M."/>
            <person name="Tamura T."/>
            <person name="Saito S."/>
            <person name="Mori K."/>
            <person name="Huang L."/>
            <person name="Sciavilla P."/>
            <person name="Sandri C."/>
            <person name="Spiezio C."/>
            <person name="Vitali F."/>
            <person name="Cavalieri D."/>
            <person name="Perpetuini G."/>
            <person name="Tofalo R."/>
            <person name="Bonetti A."/>
            <person name="Arita M."/>
            <person name="Mattarelli P."/>
        </authorList>
    </citation>
    <scope>NUCLEOTIDE SEQUENCE [LARGE SCALE GENOMIC DNA]</scope>
    <source>
        <strain evidence="8 11">RST16</strain>
        <strain evidence="9 10">RST8</strain>
    </source>
</reference>
<feature type="transmembrane region" description="Helical" evidence="6">
    <location>
        <begin position="415"/>
        <end position="437"/>
    </location>
</feature>
<dbReference type="Proteomes" id="UP000345527">
    <property type="component" value="Unassembled WGS sequence"/>
</dbReference>
<dbReference type="Pfam" id="PF03176">
    <property type="entry name" value="MMPL"/>
    <property type="match status" value="2"/>
</dbReference>
<feature type="transmembrane region" description="Helical" evidence="6">
    <location>
        <begin position="464"/>
        <end position="488"/>
    </location>
</feature>
<evidence type="ECO:0000313" key="11">
    <source>
        <dbReference type="Proteomes" id="UP000374630"/>
    </source>
</evidence>
<dbReference type="InterPro" id="IPR004869">
    <property type="entry name" value="MMPL_dom"/>
</dbReference>
<dbReference type="InterPro" id="IPR050545">
    <property type="entry name" value="Mycobact_MmpL"/>
</dbReference>
<keyword evidence="2" id="KW-1003">Cell membrane</keyword>
<sequence>MFVRVAVDEDVFDQGTESVLLHFRDVRDEDALAVGHHLGAHLVKQLLHILVMCIERDPVDVGESGQFGDGDFVKRFGAQQLQQCVLQRRPCASCASVHALLIVSYGRLGRGWRDGIVFFCAGRNYSCFFHYILRIHCLFPYMCSVIVSHITHSVAGMTVVRTPSTSHNDISKNNICSKTHACKELFVKSRLGIGRLLLRHRRWVIAVFALFTVLGAFAYPQVKVNYSMADYLPQDSPSVVSLNDMKAAFGAGVPNARLYAEGISQAQADRLADDLADIDGVDEVMWLGSVVDVKTPAAVQDADTVSSWKTDDGYLYQLTIDSAKAVDAIAHIRAAATNDGASAVSMSGDGVTTAEAQSSTGREILIILAVAVAIVVGILLLTSHSWFEPVIFLIVIGVAIVMNMGSNIVMGEISFISQICGAILQLAVSMDYAIVLLHTFRRVERDMPSATAEEAMAEAMRRSFVVILSSAAVTFFGFLSLTVMRFGIGVNMGVVLAKGIVFSFLSIMLLMPCLILALLKPLNALEHRYLMPSFSAFAKACMRVALPAAIAIAVMAVPSYLAQDRNAFIYGASDFASPGSSVRVQADHIEEAFGKSETWVIMVPEGRWADEQALQDEVEQLPHVSDVTSYISEAGRAMPVDIVPESQREQIISNGWSRLVVSMDVETDSDDAYALVPQMRETAARHYGDDYRLVGTSVSTYDLRDVVRDDSARVRFFSLGSIALVLMIMFRSLSIPFVVLLAIEASIWINLAIPYFTGDTLNYIGYLVIDAVQLGAAVDYGIIYTREYLDWRRRESAREATEHAIGHSAVTILTSASILAFAGLAVQMISSNGVIGEIGMLISRGALLAMLMMFLLLPWLFRVCDGLIRRTSIGLDFAK</sequence>
<protein>
    <recommendedName>
        <fullName evidence="7">Membrane transport protein MMPL domain-containing protein</fullName>
    </recommendedName>
</protein>
<organism evidence="9 10">
    <name type="scientific">Bifidobacterium vespertilionis</name>
    <dbReference type="NCBI Taxonomy" id="2562524"/>
    <lineage>
        <taxon>Bacteria</taxon>
        <taxon>Bacillati</taxon>
        <taxon>Actinomycetota</taxon>
        <taxon>Actinomycetes</taxon>
        <taxon>Bifidobacteriales</taxon>
        <taxon>Bifidobacteriaceae</taxon>
        <taxon>Bifidobacterium</taxon>
    </lineage>
</organism>
<feature type="transmembrane region" description="Helical" evidence="6">
    <location>
        <begin position="390"/>
        <end position="409"/>
    </location>
</feature>
<keyword evidence="11" id="KW-1185">Reference proteome</keyword>
<feature type="transmembrane region" description="Helical" evidence="6">
    <location>
        <begin position="841"/>
        <end position="861"/>
    </location>
</feature>
<evidence type="ECO:0000259" key="7">
    <source>
        <dbReference type="Pfam" id="PF03176"/>
    </source>
</evidence>
<evidence type="ECO:0000313" key="10">
    <source>
        <dbReference type="Proteomes" id="UP000345527"/>
    </source>
</evidence>
<comment type="caution">
    <text evidence="9">The sequence shown here is derived from an EMBL/GenBank/DDBJ whole genome shotgun (WGS) entry which is preliminary data.</text>
</comment>